<protein>
    <submittedName>
        <fullName evidence="16">Irk-2</fullName>
    </submittedName>
</protein>
<keyword evidence="6 11" id="KW-0630">Potassium</keyword>
<keyword evidence="10 11" id="KW-0407">Ion channel</keyword>
<dbReference type="InterPro" id="IPR040445">
    <property type="entry name" value="Kir_TM"/>
</dbReference>
<dbReference type="InterPro" id="IPR016449">
    <property type="entry name" value="K_chnl_inward-rec_Kir"/>
</dbReference>
<evidence type="ECO:0000256" key="7">
    <source>
        <dbReference type="ARBA" id="ARBA00022989"/>
    </source>
</evidence>
<evidence type="ECO:0000256" key="12">
    <source>
        <dbReference type="SAM" id="Phobius"/>
    </source>
</evidence>
<accession>A0ABY6L8G8</accession>
<comment type="subcellular location">
    <subcellularLocation>
        <location evidence="1 11">Membrane</location>
        <topology evidence="1 11">Multi-pass membrane protein</topology>
    </subcellularLocation>
</comment>
<evidence type="ECO:0000256" key="13">
    <source>
        <dbReference type="SAM" id="SignalP"/>
    </source>
</evidence>
<dbReference type="SUPFAM" id="SSF81296">
    <property type="entry name" value="E set domains"/>
    <property type="match status" value="1"/>
</dbReference>
<dbReference type="Pfam" id="PF01007">
    <property type="entry name" value="IRK"/>
    <property type="match status" value="1"/>
</dbReference>
<keyword evidence="4 11" id="KW-0812">Transmembrane</keyword>
<organism evidence="16 17">
    <name type="scientific">Cordylochernes scorpioides</name>
    <dbReference type="NCBI Taxonomy" id="51811"/>
    <lineage>
        <taxon>Eukaryota</taxon>
        <taxon>Metazoa</taxon>
        <taxon>Ecdysozoa</taxon>
        <taxon>Arthropoda</taxon>
        <taxon>Chelicerata</taxon>
        <taxon>Arachnida</taxon>
        <taxon>Pseudoscorpiones</taxon>
        <taxon>Cheliferoidea</taxon>
        <taxon>Chernetidae</taxon>
        <taxon>Cordylochernes</taxon>
    </lineage>
</organism>
<evidence type="ECO:0000256" key="11">
    <source>
        <dbReference type="RuleBase" id="RU003822"/>
    </source>
</evidence>
<evidence type="ECO:0000256" key="8">
    <source>
        <dbReference type="ARBA" id="ARBA00023065"/>
    </source>
</evidence>
<feature type="domain" description="Potassium channel inwardly rectifying transmembrane" evidence="14">
    <location>
        <begin position="85"/>
        <end position="208"/>
    </location>
</feature>
<evidence type="ECO:0000256" key="6">
    <source>
        <dbReference type="ARBA" id="ARBA00022958"/>
    </source>
</evidence>
<keyword evidence="7 12" id="KW-1133">Transmembrane helix</keyword>
<feature type="transmembrane region" description="Helical" evidence="12">
    <location>
        <begin position="141"/>
        <end position="159"/>
    </location>
</feature>
<keyword evidence="3 11" id="KW-0633">Potassium transport</keyword>
<keyword evidence="8 11" id="KW-0406">Ion transport</keyword>
<name>A0ABY6L8G8_9ARAC</name>
<feature type="transmembrane region" description="Helical" evidence="12">
    <location>
        <begin position="179"/>
        <end position="203"/>
    </location>
</feature>
<evidence type="ECO:0000256" key="3">
    <source>
        <dbReference type="ARBA" id="ARBA00022538"/>
    </source>
</evidence>
<evidence type="ECO:0000313" key="16">
    <source>
        <dbReference type="EMBL" id="UYV76517.1"/>
    </source>
</evidence>
<evidence type="ECO:0000256" key="2">
    <source>
        <dbReference type="ARBA" id="ARBA00022448"/>
    </source>
</evidence>
<keyword evidence="9 12" id="KW-0472">Membrane</keyword>
<feature type="signal peptide" evidence="13">
    <location>
        <begin position="1"/>
        <end position="27"/>
    </location>
</feature>
<evidence type="ECO:0000256" key="5">
    <source>
        <dbReference type="ARBA" id="ARBA00022882"/>
    </source>
</evidence>
<dbReference type="PRINTS" id="PR01320">
    <property type="entry name" value="KIRCHANNEL"/>
</dbReference>
<feature type="domain" description="Inward rectifier potassium channel C-terminal" evidence="15">
    <location>
        <begin position="215"/>
        <end position="382"/>
    </location>
</feature>
<dbReference type="InterPro" id="IPR041647">
    <property type="entry name" value="IRK_C"/>
</dbReference>
<evidence type="ECO:0000256" key="9">
    <source>
        <dbReference type="ARBA" id="ARBA00023136"/>
    </source>
</evidence>
<evidence type="ECO:0000256" key="4">
    <source>
        <dbReference type="ARBA" id="ARBA00022692"/>
    </source>
</evidence>
<evidence type="ECO:0000259" key="14">
    <source>
        <dbReference type="Pfam" id="PF01007"/>
    </source>
</evidence>
<evidence type="ECO:0000256" key="10">
    <source>
        <dbReference type="ARBA" id="ARBA00023303"/>
    </source>
</evidence>
<keyword evidence="13" id="KW-0732">Signal</keyword>
<feature type="transmembrane region" description="Helical" evidence="12">
    <location>
        <begin position="105"/>
        <end position="129"/>
    </location>
</feature>
<comment type="similarity">
    <text evidence="11">Belongs to the inward rectifier-type potassium channel (TC 1.A.2.1) family.</text>
</comment>
<dbReference type="SUPFAM" id="SSF81324">
    <property type="entry name" value="Voltage-gated potassium channels"/>
    <property type="match status" value="1"/>
</dbReference>
<sequence length="531" mass="59675">MHPDHNTGQQRCLVLMDVLFWIDVCHIEGCKDGQATDDPEMECCGGDWKAADAGSPYVGLLPARQPQLVGRDGVVQIERRGPWGSWKQVGDLFTTLLELRWRWHFLFFVSSFLASWLFFASLWYLVLYLHGDLDHIGDPKWVPCITNVNGFYSVFLFSVESQHTIGYGYRYPHEECPEGFIVLCLQAIMGVLIQCITVSVLYAKFTRPQRRSHSIKFSKNCVICLRDNKICLLFRVANLQKSKLIGVQVSAYLLQTRYTAEGEEIPLCQTPLDIKTDEKPLVWPLTASHEIVPRSPLYELSMQQLRISQFELLVMLEATDAASGHSFQALTSYMPDQLLWGRRFTKMISYNEGRIYSDIGLFNDTYAVSMPHCSARELERKTNLESREVFLQGNLVICTASIRVDRVVGTLGPCRVDCFRVHGYGMAGGDSSVGVRLFGHVPAVRASAVPRVALRKTASSCVDLAPCSAAGSLVDIASARQVQNRSVHPDHNTGQQGCLVRMDILYVQEKLPWTEATFIGGTKCSQKAEKM</sequence>
<dbReference type="InterPro" id="IPR013518">
    <property type="entry name" value="K_chnl_inward-rec_Kir_cyto"/>
</dbReference>
<reference evidence="16 17" key="1">
    <citation type="submission" date="2022-01" db="EMBL/GenBank/DDBJ databases">
        <title>A chromosomal length assembly of Cordylochernes scorpioides.</title>
        <authorList>
            <person name="Zeh D."/>
            <person name="Zeh J."/>
        </authorList>
    </citation>
    <scope>NUCLEOTIDE SEQUENCE [LARGE SCALE GENOMIC DNA]</scope>
    <source>
        <strain evidence="16">IN4F17</strain>
        <tissue evidence="16">Whole Body</tissue>
    </source>
</reference>
<dbReference type="Proteomes" id="UP001235939">
    <property type="component" value="Chromosome 14"/>
</dbReference>
<dbReference type="EMBL" id="CP092876">
    <property type="protein sequence ID" value="UYV76517.1"/>
    <property type="molecule type" value="Genomic_DNA"/>
</dbReference>
<evidence type="ECO:0000259" key="15">
    <source>
        <dbReference type="Pfam" id="PF17655"/>
    </source>
</evidence>
<gene>
    <name evidence="16" type="ORF">LAZ67_14000917</name>
</gene>
<dbReference type="Gene3D" id="2.60.40.1400">
    <property type="entry name" value="G protein-activated inward rectifier potassium channel 1"/>
    <property type="match status" value="1"/>
</dbReference>
<proteinExistence type="inferred from homology"/>
<dbReference type="Pfam" id="PF17655">
    <property type="entry name" value="IRK_C"/>
    <property type="match status" value="1"/>
</dbReference>
<feature type="chain" id="PRO_5046054584" evidence="13">
    <location>
        <begin position="28"/>
        <end position="531"/>
    </location>
</feature>
<keyword evidence="5 11" id="KW-0851">Voltage-gated channel</keyword>
<keyword evidence="2 11" id="KW-0813">Transport</keyword>
<keyword evidence="17" id="KW-1185">Reference proteome</keyword>
<evidence type="ECO:0000256" key="1">
    <source>
        <dbReference type="ARBA" id="ARBA00004141"/>
    </source>
</evidence>
<dbReference type="PANTHER" id="PTHR11767:SF102">
    <property type="entry name" value="INWARDLY RECTIFYING POTASSIUM CHANNEL 1, ISOFORM F"/>
    <property type="match status" value="1"/>
</dbReference>
<dbReference type="InterPro" id="IPR014756">
    <property type="entry name" value="Ig_E-set"/>
</dbReference>
<dbReference type="PANTHER" id="PTHR11767">
    <property type="entry name" value="INWARD RECTIFIER POTASSIUM CHANNEL"/>
    <property type="match status" value="1"/>
</dbReference>
<evidence type="ECO:0000313" key="17">
    <source>
        <dbReference type="Proteomes" id="UP001235939"/>
    </source>
</evidence>
<dbReference type="Gene3D" id="1.10.287.70">
    <property type="match status" value="1"/>
</dbReference>